<keyword evidence="6" id="KW-0175">Coiled coil</keyword>
<dbReference type="OMA" id="MKQIHGG"/>
<feature type="region of interest" description="Disordered" evidence="7">
    <location>
        <begin position="173"/>
        <end position="225"/>
    </location>
</feature>
<feature type="coiled-coil region" evidence="6">
    <location>
        <begin position="21"/>
        <end position="94"/>
    </location>
</feature>
<dbReference type="GO" id="GO:0005771">
    <property type="term" value="C:multivesicular body"/>
    <property type="evidence" value="ECO:0007669"/>
    <property type="project" value="TreeGrafter"/>
</dbReference>
<evidence type="ECO:0000256" key="2">
    <source>
        <dbReference type="ARBA" id="ARBA00006190"/>
    </source>
</evidence>
<dbReference type="AlphaFoldDB" id="A0A1V6PDR2"/>
<keyword evidence="3" id="KW-0967">Endosome</keyword>
<accession>A0A1V6PDR2</accession>
<dbReference type="InterPro" id="IPR005024">
    <property type="entry name" value="Snf7_fam"/>
</dbReference>
<evidence type="ECO:0000256" key="7">
    <source>
        <dbReference type="SAM" id="MobiDB-lite"/>
    </source>
</evidence>
<dbReference type="Proteomes" id="UP000191522">
    <property type="component" value="Unassembled WGS sequence"/>
</dbReference>
<dbReference type="Gene3D" id="1.10.287.1060">
    <property type="entry name" value="ESAT-6-like"/>
    <property type="match status" value="1"/>
</dbReference>
<evidence type="ECO:0000256" key="4">
    <source>
        <dbReference type="ARBA" id="ARBA00040017"/>
    </source>
</evidence>
<comment type="caution">
    <text evidence="8">The sequence shown here is derived from an EMBL/GenBank/DDBJ whole genome shotgun (WGS) entry which is preliminary data.</text>
</comment>
<dbReference type="GO" id="GO:0032511">
    <property type="term" value="P:late endosome to vacuole transport via multivesicular body sorting pathway"/>
    <property type="evidence" value="ECO:0007669"/>
    <property type="project" value="TreeGrafter"/>
</dbReference>
<gene>
    <name evidence="8" type="ORF">PENDEC_c008G00951</name>
</gene>
<comment type="similarity">
    <text evidence="2">Belongs to the SNF7 family.</text>
</comment>
<name>A0A1V6PDR2_PENDC</name>
<comment type="subcellular location">
    <subcellularLocation>
        <location evidence="1">Endosome</location>
    </subcellularLocation>
</comment>
<reference evidence="9" key="1">
    <citation type="journal article" date="2017" name="Nat. Microbiol.">
        <title>Global analysis of biosynthetic gene clusters reveals vast potential of secondary metabolite production in Penicillium species.</title>
        <authorList>
            <person name="Nielsen J.C."/>
            <person name="Grijseels S."/>
            <person name="Prigent S."/>
            <person name="Ji B."/>
            <person name="Dainat J."/>
            <person name="Nielsen K.F."/>
            <person name="Frisvad J.C."/>
            <person name="Workman M."/>
            <person name="Nielsen J."/>
        </authorList>
    </citation>
    <scope>NUCLEOTIDE SEQUENCE [LARGE SCALE GENOMIC DNA]</scope>
    <source>
        <strain evidence="9">IBT 11843</strain>
    </source>
</reference>
<evidence type="ECO:0000256" key="5">
    <source>
        <dbReference type="ARBA" id="ARBA00042586"/>
    </source>
</evidence>
<evidence type="ECO:0000313" key="9">
    <source>
        <dbReference type="Proteomes" id="UP000191522"/>
    </source>
</evidence>
<evidence type="ECO:0000256" key="6">
    <source>
        <dbReference type="SAM" id="Coils"/>
    </source>
</evidence>
<dbReference type="EMBL" id="MDYL01000008">
    <property type="protein sequence ID" value="OQD75188.1"/>
    <property type="molecule type" value="Genomic_DNA"/>
</dbReference>
<dbReference type="GO" id="GO:0000815">
    <property type="term" value="C:ESCRT III complex"/>
    <property type="evidence" value="ECO:0007669"/>
    <property type="project" value="TreeGrafter"/>
</dbReference>
<dbReference type="GO" id="GO:0009898">
    <property type="term" value="C:cytoplasmic side of plasma membrane"/>
    <property type="evidence" value="ECO:0007669"/>
    <property type="project" value="TreeGrafter"/>
</dbReference>
<protein>
    <recommendedName>
        <fullName evidence="4">Vacuolar-sorting protein SNF7</fullName>
    </recommendedName>
    <alternativeName>
        <fullName evidence="5">Vacuolar protein-sorting-associated protein 32</fullName>
    </alternativeName>
</protein>
<dbReference type="GO" id="GO:0006900">
    <property type="term" value="P:vesicle budding from membrane"/>
    <property type="evidence" value="ECO:0007669"/>
    <property type="project" value="TreeGrafter"/>
</dbReference>
<dbReference type="PANTHER" id="PTHR22761:SF10">
    <property type="entry name" value="GH13992P"/>
    <property type="match status" value="1"/>
</dbReference>
<evidence type="ECO:0000313" key="8">
    <source>
        <dbReference type="EMBL" id="OQD75188.1"/>
    </source>
</evidence>
<dbReference type="Pfam" id="PF03357">
    <property type="entry name" value="Snf7"/>
    <property type="match status" value="1"/>
</dbReference>
<dbReference type="PANTHER" id="PTHR22761">
    <property type="entry name" value="CHARGED MULTIVESICULAR BODY PROTEIN"/>
    <property type="match status" value="1"/>
</dbReference>
<feature type="compositionally biased region" description="Basic and acidic residues" evidence="7">
    <location>
        <begin position="215"/>
        <end position="225"/>
    </location>
</feature>
<dbReference type="OrthoDB" id="5592979at2759"/>
<keyword evidence="9" id="KW-1185">Reference proteome</keyword>
<sequence length="225" mass="25092">MWSWFGGAAAQKRKDAPKNAILLLREQLDMLQKREKHLENQIAEQDSAARKHVTTNKNAAKAALRRKKVHEKNLEQTTAQIVQLEQQIYSIEAANINHETLQAMKHAGAAMSQIHGGMSIDQVDETMDKLREQHQLSEEIGAAITSVPLGEQPDEDELQDELEGLEQEAMDERMLNTGPVPVNSQLDRLPEAGKSELAGKTPAKPMAEEDDEEAELAKLRAEMAM</sequence>
<evidence type="ECO:0000256" key="1">
    <source>
        <dbReference type="ARBA" id="ARBA00004177"/>
    </source>
</evidence>
<evidence type="ECO:0000256" key="3">
    <source>
        <dbReference type="ARBA" id="ARBA00022753"/>
    </source>
</evidence>
<dbReference type="STRING" id="69771.A0A1V6PDR2"/>
<organism evidence="8 9">
    <name type="scientific">Penicillium decumbens</name>
    <dbReference type="NCBI Taxonomy" id="69771"/>
    <lineage>
        <taxon>Eukaryota</taxon>
        <taxon>Fungi</taxon>
        <taxon>Dikarya</taxon>
        <taxon>Ascomycota</taxon>
        <taxon>Pezizomycotina</taxon>
        <taxon>Eurotiomycetes</taxon>
        <taxon>Eurotiomycetidae</taxon>
        <taxon>Eurotiales</taxon>
        <taxon>Aspergillaceae</taxon>
        <taxon>Penicillium</taxon>
    </lineage>
</organism>
<proteinExistence type="inferred from homology"/>